<proteinExistence type="predicted"/>
<dbReference type="Pfam" id="PF00999">
    <property type="entry name" value="Na_H_Exchanger"/>
    <property type="match status" value="1"/>
</dbReference>
<reference evidence="12" key="1">
    <citation type="submission" date="2023-04" db="EMBL/GenBank/DDBJ databases">
        <title>Complete genome sequence of Temperatibacter marinus.</title>
        <authorList>
            <person name="Rong J.-C."/>
            <person name="Yi M.-L."/>
            <person name="Zhao Q."/>
        </authorList>
    </citation>
    <scope>NUCLEOTIDE SEQUENCE</scope>
    <source>
        <strain evidence="12">NBRC 110045</strain>
    </source>
</reference>
<evidence type="ECO:0000313" key="12">
    <source>
        <dbReference type="EMBL" id="WND03245.1"/>
    </source>
</evidence>
<keyword evidence="6" id="KW-0630">Potassium</keyword>
<feature type="transmembrane region" description="Helical" evidence="10">
    <location>
        <begin position="238"/>
        <end position="255"/>
    </location>
</feature>
<dbReference type="PANTHER" id="PTHR46157">
    <property type="entry name" value="K(+) EFFLUX ANTIPORTER 3, CHLOROPLASTIC"/>
    <property type="match status" value="1"/>
</dbReference>
<comment type="subcellular location">
    <subcellularLocation>
        <location evidence="1">Endomembrane system</location>
        <topology evidence="1">Multi-pass membrane protein</topology>
    </subcellularLocation>
</comment>
<name>A0AA52HAZ4_9PROT</name>
<dbReference type="InterPro" id="IPR006153">
    <property type="entry name" value="Cation/H_exchanger_TM"/>
</dbReference>
<keyword evidence="2" id="KW-0813">Transport</keyword>
<dbReference type="RefSeq" id="WP_310799098.1">
    <property type="nucleotide sequence ID" value="NZ_CP123872.1"/>
</dbReference>
<dbReference type="KEGG" id="tmk:QGN29_02535"/>
<sequence length="578" mass="62647">MHENSHIITQLLVIFGAAVVFVPLAQKSKLGSIIGYLIGGMLIGPYAFNFVNDLGTINYIAEFGIVFLLFLIGIEMKPQRLWTMRRMVLGLGGAQIILTGALFFGGALYLGLTPPTALIVGLGLALSSTAMGLQLLSDRGELQSTTGRTSFSILLMQDLSVPILFALVSVMAGPSQAVSGSLFMGIVEGVALLALTFIVSRFALKPIMSLVASAGVKEVFTAFALLLILGMAYLMETIGLSLAMGAFLAGIFLADSEFRHQIEADILPFRGLLLGLFFMGVGMGIDFSRLLSDWQIVLGLVLGLMLTKVVVIYCLARLFSFSPRESLRTGTYLSQAGEFGFVLFAFAASNGLMNSTLLGSLMLVVAISMALTPFILPPLLTFSNRFSDNKEEEKKSHQVNEGHDHDSGRFIIAGFGRVGQIIAHQLDKAGYPYIAFDTDLEKVKAGREKECNVYFGDASSINVLSAAHADRASGMILTMDDPQAIRRAVHQVRDHYPGLGLHSRAHDLKEAINLKKNGVLASVPETIEAALQLGLCAMSHHPECGKDDINTIKDRMGAIREDDYREFAEFYDLEIKAD</sequence>
<dbReference type="Proteomes" id="UP001268683">
    <property type="component" value="Chromosome"/>
</dbReference>
<evidence type="ECO:0000256" key="7">
    <source>
        <dbReference type="ARBA" id="ARBA00022989"/>
    </source>
</evidence>
<dbReference type="SUPFAM" id="SSF51735">
    <property type="entry name" value="NAD(P)-binding Rossmann-fold domains"/>
    <property type="match status" value="1"/>
</dbReference>
<feature type="transmembrane region" description="Helical" evidence="10">
    <location>
        <begin position="116"/>
        <end position="137"/>
    </location>
</feature>
<feature type="transmembrane region" description="Helical" evidence="10">
    <location>
        <begin position="332"/>
        <end position="352"/>
    </location>
</feature>
<feature type="transmembrane region" description="Helical" evidence="10">
    <location>
        <begin position="210"/>
        <end position="232"/>
    </location>
</feature>
<dbReference type="PROSITE" id="PS51201">
    <property type="entry name" value="RCK_N"/>
    <property type="match status" value="1"/>
</dbReference>
<dbReference type="Gene3D" id="1.20.1530.20">
    <property type="match status" value="1"/>
</dbReference>
<organism evidence="12 13">
    <name type="scientific">Temperatibacter marinus</name>
    <dbReference type="NCBI Taxonomy" id="1456591"/>
    <lineage>
        <taxon>Bacteria</taxon>
        <taxon>Pseudomonadati</taxon>
        <taxon>Pseudomonadota</taxon>
        <taxon>Alphaproteobacteria</taxon>
        <taxon>Kordiimonadales</taxon>
        <taxon>Temperatibacteraceae</taxon>
        <taxon>Temperatibacter</taxon>
    </lineage>
</organism>
<dbReference type="Pfam" id="PF02254">
    <property type="entry name" value="TrkA_N"/>
    <property type="match status" value="1"/>
</dbReference>
<dbReference type="AlphaFoldDB" id="A0AA52HAZ4"/>
<keyword evidence="8" id="KW-0406">Ion transport</keyword>
<evidence type="ECO:0000256" key="1">
    <source>
        <dbReference type="ARBA" id="ARBA00004127"/>
    </source>
</evidence>
<keyword evidence="3" id="KW-0050">Antiport</keyword>
<dbReference type="GO" id="GO:0012505">
    <property type="term" value="C:endomembrane system"/>
    <property type="evidence" value="ECO:0007669"/>
    <property type="project" value="UniProtKB-SubCell"/>
</dbReference>
<dbReference type="InterPro" id="IPR036291">
    <property type="entry name" value="NAD(P)-bd_dom_sf"/>
</dbReference>
<evidence type="ECO:0000256" key="10">
    <source>
        <dbReference type="SAM" id="Phobius"/>
    </source>
</evidence>
<keyword evidence="5 10" id="KW-0812">Transmembrane</keyword>
<dbReference type="GO" id="GO:0006813">
    <property type="term" value="P:potassium ion transport"/>
    <property type="evidence" value="ECO:0007669"/>
    <property type="project" value="UniProtKB-KW"/>
</dbReference>
<dbReference type="GO" id="GO:0015297">
    <property type="term" value="F:antiporter activity"/>
    <property type="evidence" value="ECO:0007669"/>
    <property type="project" value="UniProtKB-KW"/>
</dbReference>
<protein>
    <submittedName>
        <fullName evidence="12">Cation:proton antiporter</fullName>
    </submittedName>
</protein>
<evidence type="ECO:0000256" key="6">
    <source>
        <dbReference type="ARBA" id="ARBA00022958"/>
    </source>
</evidence>
<feature type="transmembrane region" description="Helical" evidence="10">
    <location>
        <begin position="267"/>
        <end position="285"/>
    </location>
</feature>
<dbReference type="EMBL" id="CP123872">
    <property type="protein sequence ID" value="WND03245.1"/>
    <property type="molecule type" value="Genomic_DNA"/>
</dbReference>
<keyword evidence="4" id="KW-0633">Potassium transport</keyword>
<feature type="transmembrane region" description="Helical" evidence="10">
    <location>
        <begin position="88"/>
        <end position="110"/>
    </location>
</feature>
<evidence type="ECO:0000256" key="3">
    <source>
        <dbReference type="ARBA" id="ARBA00022449"/>
    </source>
</evidence>
<keyword evidence="13" id="KW-1185">Reference proteome</keyword>
<feature type="transmembrane region" description="Helical" evidence="10">
    <location>
        <begin position="33"/>
        <end position="51"/>
    </location>
</feature>
<dbReference type="Gene3D" id="3.40.50.720">
    <property type="entry name" value="NAD(P)-binding Rossmann-like Domain"/>
    <property type="match status" value="1"/>
</dbReference>
<feature type="transmembrane region" description="Helical" evidence="10">
    <location>
        <begin position="358"/>
        <end position="380"/>
    </location>
</feature>
<dbReference type="InterPro" id="IPR003148">
    <property type="entry name" value="RCK_N"/>
</dbReference>
<feature type="transmembrane region" description="Helical" evidence="10">
    <location>
        <begin position="297"/>
        <end position="320"/>
    </location>
</feature>
<feature type="transmembrane region" description="Helical" evidence="10">
    <location>
        <begin position="149"/>
        <end position="172"/>
    </location>
</feature>
<feature type="domain" description="RCK N-terminal" evidence="11">
    <location>
        <begin position="407"/>
        <end position="531"/>
    </location>
</feature>
<keyword evidence="7 10" id="KW-1133">Transmembrane helix</keyword>
<feature type="transmembrane region" description="Helical" evidence="10">
    <location>
        <begin position="178"/>
        <end position="198"/>
    </location>
</feature>
<dbReference type="InterPro" id="IPR038770">
    <property type="entry name" value="Na+/solute_symporter_sf"/>
</dbReference>
<feature type="transmembrane region" description="Helical" evidence="10">
    <location>
        <begin position="6"/>
        <end position="26"/>
    </location>
</feature>
<feature type="transmembrane region" description="Helical" evidence="10">
    <location>
        <begin position="57"/>
        <end position="76"/>
    </location>
</feature>
<gene>
    <name evidence="12" type="ORF">QGN29_02535</name>
</gene>
<evidence type="ECO:0000256" key="5">
    <source>
        <dbReference type="ARBA" id="ARBA00022692"/>
    </source>
</evidence>
<dbReference type="FunFam" id="3.40.50.720:FF:000036">
    <property type="entry name" value="Glutathione-regulated potassium-efflux system protein KefB"/>
    <property type="match status" value="1"/>
</dbReference>
<evidence type="ECO:0000256" key="8">
    <source>
        <dbReference type="ARBA" id="ARBA00023065"/>
    </source>
</evidence>
<evidence type="ECO:0000256" key="4">
    <source>
        <dbReference type="ARBA" id="ARBA00022538"/>
    </source>
</evidence>
<evidence type="ECO:0000256" key="9">
    <source>
        <dbReference type="ARBA" id="ARBA00023136"/>
    </source>
</evidence>
<dbReference type="GO" id="GO:1902600">
    <property type="term" value="P:proton transmembrane transport"/>
    <property type="evidence" value="ECO:0007669"/>
    <property type="project" value="InterPro"/>
</dbReference>
<dbReference type="PANTHER" id="PTHR46157:SF4">
    <property type="entry name" value="K(+) EFFLUX ANTIPORTER 3, CHLOROPLASTIC"/>
    <property type="match status" value="1"/>
</dbReference>
<evidence type="ECO:0000259" key="11">
    <source>
        <dbReference type="PROSITE" id="PS51201"/>
    </source>
</evidence>
<keyword evidence="9 10" id="KW-0472">Membrane</keyword>
<evidence type="ECO:0000313" key="13">
    <source>
        <dbReference type="Proteomes" id="UP001268683"/>
    </source>
</evidence>
<evidence type="ECO:0000256" key="2">
    <source>
        <dbReference type="ARBA" id="ARBA00022448"/>
    </source>
</evidence>
<dbReference type="GO" id="GO:0005886">
    <property type="term" value="C:plasma membrane"/>
    <property type="evidence" value="ECO:0007669"/>
    <property type="project" value="TreeGrafter"/>
</dbReference>
<accession>A0AA52HAZ4</accession>